<dbReference type="RefSeq" id="WP_184252520.1">
    <property type="nucleotide sequence ID" value="NZ_JACHIO010000001.1"/>
</dbReference>
<protein>
    <submittedName>
        <fullName evidence="3">Uncharacterized protein</fullName>
    </submittedName>
</protein>
<evidence type="ECO:0000313" key="3">
    <source>
        <dbReference type="EMBL" id="MBB5062008.1"/>
    </source>
</evidence>
<sequence length="512" mass="55062">MLVPLPKRLRCDGAWRRFLYLLPLAAAFAAPLQTLAFEPSHQAPPEARFSLEDLGFPGTSPNFLNAGVSLLTVHFADSEHLLVTFSLRCLVPRLPGDPPDHDDRMVAALLVELPSGKVLARTEWHLHDHGRYLWNLGGGRFLLREGNALWTFTPMVNLKSGQPFVRRPFPHRSGQVEAVVVSPDNRLVTVETKAAKNSGATTVSLGDASSSSMVALDFYRIAGGGSDGSPLASSVVGSARSASTINLPMSADGYLRSNDMGQGTRWSVAFEPFGGKTIKLAPIDSSCPPGLRLVSPTQLVALSCRGSVDRTILMAFDFNSHEMWQEPLDSFTVQPVFAFAPAAGRFAVSRTNASVATDILTTDQDNVQSQEVRVYQTQTGDLLLKVNCSPVLRTSENFDLSADGMRAVVVRKGAIEVYRLPELSAGDRADLAELQKAVPPSREGPVDLSGLAVAETKEAVPEEEVVAGPLAVNTEEAAVPEAPVVKEGAVPRKPPTLLNPGEKAEFVDKSPR</sequence>
<dbReference type="AlphaFoldDB" id="A0A7W7ZLM0"/>
<organism evidence="3 4">
    <name type="scientific">Granulicella mallensis</name>
    <dbReference type="NCBI Taxonomy" id="940614"/>
    <lineage>
        <taxon>Bacteria</taxon>
        <taxon>Pseudomonadati</taxon>
        <taxon>Acidobacteriota</taxon>
        <taxon>Terriglobia</taxon>
        <taxon>Terriglobales</taxon>
        <taxon>Acidobacteriaceae</taxon>
        <taxon>Granulicella</taxon>
    </lineage>
</organism>
<accession>A0A7W7ZLM0</accession>
<evidence type="ECO:0000256" key="1">
    <source>
        <dbReference type="SAM" id="MobiDB-lite"/>
    </source>
</evidence>
<evidence type="ECO:0000313" key="4">
    <source>
        <dbReference type="Proteomes" id="UP000584867"/>
    </source>
</evidence>
<feature type="compositionally biased region" description="Basic and acidic residues" evidence="1">
    <location>
        <begin position="502"/>
        <end position="512"/>
    </location>
</feature>
<feature type="chain" id="PRO_5031463375" evidence="2">
    <location>
        <begin position="37"/>
        <end position="512"/>
    </location>
</feature>
<dbReference type="EMBL" id="JACHIO010000001">
    <property type="protein sequence ID" value="MBB5062008.1"/>
    <property type="molecule type" value="Genomic_DNA"/>
</dbReference>
<proteinExistence type="predicted"/>
<reference evidence="3 4" key="1">
    <citation type="submission" date="2020-08" db="EMBL/GenBank/DDBJ databases">
        <title>Genomic Encyclopedia of Type Strains, Phase IV (KMG-V): Genome sequencing to study the core and pangenomes of soil and plant-associated prokaryotes.</title>
        <authorList>
            <person name="Whitman W."/>
        </authorList>
    </citation>
    <scope>NUCLEOTIDE SEQUENCE [LARGE SCALE GENOMIC DNA]</scope>
    <source>
        <strain evidence="3 4">X5P3</strain>
    </source>
</reference>
<feature type="region of interest" description="Disordered" evidence="1">
    <location>
        <begin position="485"/>
        <end position="512"/>
    </location>
</feature>
<dbReference type="Proteomes" id="UP000584867">
    <property type="component" value="Unassembled WGS sequence"/>
</dbReference>
<gene>
    <name evidence="3" type="ORF">HDF15_000333</name>
</gene>
<feature type="signal peptide" evidence="2">
    <location>
        <begin position="1"/>
        <end position="36"/>
    </location>
</feature>
<evidence type="ECO:0000256" key="2">
    <source>
        <dbReference type="SAM" id="SignalP"/>
    </source>
</evidence>
<keyword evidence="2" id="KW-0732">Signal</keyword>
<name>A0A7W7ZLM0_9BACT</name>
<comment type="caution">
    <text evidence="3">The sequence shown here is derived from an EMBL/GenBank/DDBJ whole genome shotgun (WGS) entry which is preliminary data.</text>
</comment>